<dbReference type="OrthoDB" id="10346730at2759"/>
<comment type="caution">
    <text evidence="2">The sequence shown here is derived from an EMBL/GenBank/DDBJ whole genome shotgun (WGS) entry which is preliminary data.</text>
</comment>
<name>A0A2S6CHH8_9PEZI</name>
<evidence type="ECO:0000313" key="3">
    <source>
        <dbReference type="Proteomes" id="UP000237631"/>
    </source>
</evidence>
<protein>
    <submittedName>
        <fullName evidence="2">Uncharacterized protein</fullName>
    </submittedName>
</protein>
<evidence type="ECO:0000256" key="1">
    <source>
        <dbReference type="SAM" id="MobiDB-lite"/>
    </source>
</evidence>
<sequence length="112" mass="13355">MPSTRHENYDYSKPRHSQPEWFTMPVHKDRLALIESSSNKSPSYDSDSRWEDRHDTVQHREPYREEHRSDTHLHHSSLPTFMDHDRLALINGLNPDPVSEPYQEYPNARDMS</sequence>
<feature type="compositionally biased region" description="Basic and acidic residues" evidence="1">
    <location>
        <begin position="46"/>
        <end position="73"/>
    </location>
</feature>
<dbReference type="EMBL" id="PNEN01000416">
    <property type="protein sequence ID" value="PPJ59192.1"/>
    <property type="molecule type" value="Genomic_DNA"/>
</dbReference>
<proteinExistence type="predicted"/>
<dbReference type="Proteomes" id="UP000237631">
    <property type="component" value="Unassembled WGS sequence"/>
</dbReference>
<gene>
    <name evidence="2" type="ORF">CBER1_03015</name>
</gene>
<reference evidence="3" key="1">
    <citation type="journal article" date="2017" name="bioRxiv">
        <title>Conservation of a gene cluster reveals novel cercosporin biosynthetic mechanisms and extends production to the genus Colletotrichum.</title>
        <authorList>
            <person name="de Jonge R."/>
            <person name="Ebert M.K."/>
            <person name="Huitt-Roehl C.R."/>
            <person name="Pal P."/>
            <person name="Suttle J.C."/>
            <person name="Spanner R.E."/>
            <person name="Neubauer J.D."/>
            <person name="Jurick W.M.II."/>
            <person name="Stott K.A."/>
            <person name="Secor G.A."/>
            <person name="Thomma B.P.H.J."/>
            <person name="Van de Peer Y."/>
            <person name="Townsend C.A."/>
            <person name="Bolton M.D."/>
        </authorList>
    </citation>
    <scope>NUCLEOTIDE SEQUENCE [LARGE SCALE GENOMIC DNA]</scope>
    <source>
        <strain evidence="3">CBS538.71</strain>
    </source>
</reference>
<feature type="region of interest" description="Disordered" evidence="1">
    <location>
        <begin position="33"/>
        <end position="77"/>
    </location>
</feature>
<accession>A0A2S6CHH8</accession>
<feature type="region of interest" description="Disordered" evidence="1">
    <location>
        <begin position="92"/>
        <end position="112"/>
    </location>
</feature>
<feature type="compositionally biased region" description="Low complexity" evidence="1">
    <location>
        <begin position="36"/>
        <end position="45"/>
    </location>
</feature>
<keyword evidence="3" id="KW-1185">Reference proteome</keyword>
<dbReference type="AlphaFoldDB" id="A0A2S6CHH8"/>
<organism evidence="2 3">
    <name type="scientific">Cercospora berteroae</name>
    <dbReference type="NCBI Taxonomy" id="357750"/>
    <lineage>
        <taxon>Eukaryota</taxon>
        <taxon>Fungi</taxon>
        <taxon>Dikarya</taxon>
        <taxon>Ascomycota</taxon>
        <taxon>Pezizomycotina</taxon>
        <taxon>Dothideomycetes</taxon>
        <taxon>Dothideomycetidae</taxon>
        <taxon>Mycosphaerellales</taxon>
        <taxon>Mycosphaerellaceae</taxon>
        <taxon>Cercospora</taxon>
    </lineage>
</organism>
<evidence type="ECO:0000313" key="2">
    <source>
        <dbReference type="EMBL" id="PPJ59192.1"/>
    </source>
</evidence>